<organism evidence="2 3">
    <name type="scientific">Pocillopora damicornis</name>
    <name type="common">Cauliflower coral</name>
    <name type="synonym">Millepora damicornis</name>
    <dbReference type="NCBI Taxonomy" id="46731"/>
    <lineage>
        <taxon>Eukaryota</taxon>
        <taxon>Metazoa</taxon>
        <taxon>Cnidaria</taxon>
        <taxon>Anthozoa</taxon>
        <taxon>Hexacorallia</taxon>
        <taxon>Scleractinia</taxon>
        <taxon>Astrocoeniina</taxon>
        <taxon>Pocilloporidae</taxon>
        <taxon>Pocillopora</taxon>
    </lineage>
</organism>
<dbReference type="Proteomes" id="UP000275408">
    <property type="component" value="Unassembled WGS sequence"/>
</dbReference>
<evidence type="ECO:0000256" key="1">
    <source>
        <dbReference type="SAM" id="Phobius"/>
    </source>
</evidence>
<keyword evidence="3" id="KW-1185">Reference proteome</keyword>
<dbReference type="EMBL" id="RCHS01001604">
    <property type="protein sequence ID" value="RMX52573.1"/>
    <property type="molecule type" value="Genomic_DNA"/>
</dbReference>
<name>A0A3M6UFY6_POCDA</name>
<evidence type="ECO:0000313" key="2">
    <source>
        <dbReference type="EMBL" id="RMX52573.1"/>
    </source>
</evidence>
<dbReference type="AlphaFoldDB" id="A0A3M6UFY6"/>
<accession>A0A3M6UFY6</accession>
<proteinExistence type="predicted"/>
<keyword evidence="1" id="KW-0472">Membrane</keyword>
<feature type="transmembrane region" description="Helical" evidence="1">
    <location>
        <begin position="12"/>
        <end position="33"/>
    </location>
</feature>
<keyword evidence="1" id="KW-1133">Transmembrane helix</keyword>
<protein>
    <submittedName>
        <fullName evidence="2">Uncharacterized protein</fullName>
    </submittedName>
</protein>
<gene>
    <name evidence="2" type="ORF">pdam_00019398</name>
</gene>
<keyword evidence="1" id="KW-0812">Transmembrane</keyword>
<comment type="caution">
    <text evidence="2">The sequence shown here is derived from an EMBL/GenBank/DDBJ whole genome shotgun (WGS) entry which is preliminary data.</text>
</comment>
<evidence type="ECO:0000313" key="3">
    <source>
        <dbReference type="Proteomes" id="UP000275408"/>
    </source>
</evidence>
<reference evidence="2 3" key="1">
    <citation type="journal article" date="2018" name="Sci. Rep.">
        <title>Comparative analysis of the Pocillopora damicornis genome highlights role of immune system in coral evolution.</title>
        <authorList>
            <person name="Cunning R."/>
            <person name="Bay R.A."/>
            <person name="Gillette P."/>
            <person name="Baker A.C."/>
            <person name="Traylor-Knowles N."/>
        </authorList>
    </citation>
    <scope>NUCLEOTIDE SEQUENCE [LARGE SCALE GENOMIC DNA]</scope>
    <source>
        <strain evidence="2">RSMAS</strain>
        <tissue evidence="2">Whole animal</tissue>
    </source>
</reference>
<sequence>MEKEGDVSCGDAKLNLALFQPCLTAVIISLSLIQEYSTKKRDINSRKRDQHSIILPESPLSAVSAPCPLLPPDHELYPGFPVVFVLASHPSCLDLTASAPPPPPPIIKGVSVPLTTNVPPPPPEEEYCLFIPPS</sequence>